<dbReference type="PANTHER" id="PTHR34818:SF1">
    <property type="entry name" value="PROTEIN BLI-3"/>
    <property type="match status" value="1"/>
</dbReference>
<evidence type="ECO:0000313" key="3">
    <source>
        <dbReference type="Proteomes" id="UP000316371"/>
    </source>
</evidence>
<sequence length="184" mass="21085">MVIQNFIFKNLIKSIMNSIENLDKKDGILKLIQMVDGIKFCFFATDLKNENDRSSTVMTAQFVDQEGAIWFFSGLDSDRNRDITTHKKVHLYFSSPEKNSYLSVSGQATIVTDKDKIAKLWNPLLQVWFQDGVDDTNISLLKIVPKKAHYWDSENQKMINFFKVIAPTIKGNNAIETTEGQIEI</sequence>
<feature type="domain" description="General stress protein FMN-binding split barrel" evidence="1">
    <location>
        <begin position="28"/>
        <end position="172"/>
    </location>
</feature>
<evidence type="ECO:0000259" key="1">
    <source>
        <dbReference type="Pfam" id="PF16242"/>
    </source>
</evidence>
<dbReference type="SUPFAM" id="SSF50475">
    <property type="entry name" value="FMN-binding split barrel"/>
    <property type="match status" value="1"/>
</dbReference>
<dbReference type="Proteomes" id="UP000316371">
    <property type="component" value="Unassembled WGS sequence"/>
</dbReference>
<dbReference type="Pfam" id="PF16242">
    <property type="entry name" value="Pyrid_ox_like"/>
    <property type="match status" value="1"/>
</dbReference>
<gene>
    <name evidence="2" type="ORF">FNW21_02025</name>
</gene>
<proteinExistence type="predicted"/>
<dbReference type="Gene3D" id="2.30.110.10">
    <property type="entry name" value="Electron Transport, Fmn-binding Protein, Chain A"/>
    <property type="match status" value="1"/>
</dbReference>
<name>A0A553EDK6_9FLAO</name>
<dbReference type="InterPro" id="IPR038725">
    <property type="entry name" value="YdaG_split_barrel_FMN-bd"/>
</dbReference>
<dbReference type="EMBL" id="VJZT01000001">
    <property type="protein sequence ID" value="TRX43137.1"/>
    <property type="molecule type" value="Genomic_DNA"/>
</dbReference>
<dbReference type="PANTHER" id="PTHR34818">
    <property type="entry name" value="PROTEIN BLI-3"/>
    <property type="match status" value="1"/>
</dbReference>
<comment type="caution">
    <text evidence="2">The sequence shown here is derived from an EMBL/GenBank/DDBJ whole genome shotgun (WGS) entry which is preliminary data.</text>
</comment>
<accession>A0A553EDK6</accession>
<protein>
    <submittedName>
        <fullName evidence="2">General stress protein</fullName>
    </submittedName>
</protein>
<dbReference type="AlphaFoldDB" id="A0A553EDK6"/>
<dbReference type="InterPro" id="IPR012349">
    <property type="entry name" value="Split_barrel_FMN-bd"/>
</dbReference>
<organism evidence="2 3">
    <name type="scientific">Flavobacterium restrictum</name>
    <dbReference type="NCBI Taxonomy" id="2594428"/>
    <lineage>
        <taxon>Bacteria</taxon>
        <taxon>Pseudomonadati</taxon>
        <taxon>Bacteroidota</taxon>
        <taxon>Flavobacteriia</taxon>
        <taxon>Flavobacteriales</taxon>
        <taxon>Flavobacteriaceae</taxon>
        <taxon>Flavobacterium</taxon>
    </lineage>
</organism>
<dbReference type="InterPro" id="IPR052917">
    <property type="entry name" value="Stress-Dev_Protein"/>
</dbReference>
<reference evidence="2 3" key="1">
    <citation type="submission" date="2019-07" db="EMBL/GenBank/DDBJ databases">
        <title>Novel species of Flavobacterium.</title>
        <authorList>
            <person name="Liu Q."/>
            <person name="Xin Y.-H."/>
        </authorList>
    </citation>
    <scope>NUCLEOTIDE SEQUENCE [LARGE SCALE GENOMIC DNA]</scope>
    <source>
        <strain evidence="2 3">LB1R34</strain>
    </source>
</reference>
<evidence type="ECO:0000313" key="2">
    <source>
        <dbReference type="EMBL" id="TRX43137.1"/>
    </source>
</evidence>
<dbReference type="OrthoDB" id="1432662at2"/>
<keyword evidence="3" id="KW-1185">Reference proteome</keyword>